<feature type="compositionally biased region" description="Basic and acidic residues" evidence="1">
    <location>
        <begin position="341"/>
        <end position="353"/>
    </location>
</feature>
<keyword evidence="3" id="KW-1185">Reference proteome</keyword>
<sequence length="470" mass="53476">MLSGLLSTPQFSELGMKSGIQVGIGLLAIATIAYWRSNISKTLFFKIGVRDGTKTRTTEKDSNTSTASDEEGSSTPSSSSSSDFTYPPIPICKDPLEQRKPPPYRPFRWGKYNITMGIRNMDFSEWIEVDNQLAHYHAIRTDRISKRGDKAVRTLPSRDGVPGGHEAARELVYELSEYLSRRYPDTYSVTRHAPSVDDFGWYGEGQVKEVTILPLAVSYNLDQEDPMKVSSLLIQDDLALMLEGSDGRYYFQAGGIIVPGFWRLEDKIGMPLEEIHLSGLVPQYREKLQNSLDRFFRKLHVDKPVLRNNYFFQIVRPASDPSRLDSIDPDELAWSDTTNGDEDHFEQATKEPTLEAQESGSVQFQPPKPTKSPEDIRLRTERQSLRRLPRSGAVVFTIRTYIFPVVELAKEPGIPGRMASAIRSWPEDVITYKGQRLYRDAILPYLDRQHEEQVRNGVVKVDEKISKYPF</sequence>
<dbReference type="EMBL" id="KQ085917">
    <property type="protein sequence ID" value="KLO16388.1"/>
    <property type="molecule type" value="Genomic_DNA"/>
</dbReference>
<dbReference type="InterPro" id="IPR021848">
    <property type="entry name" value="HODM_asu-like"/>
</dbReference>
<accession>A0A0H2S3S6</accession>
<proteinExistence type="predicted"/>
<feature type="region of interest" description="Disordered" evidence="1">
    <location>
        <begin position="322"/>
        <end position="375"/>
    </location>
</feature>
<dbReference type="STRING" id="27342.A0A0H2S3S6"/>
<feature type="compositionally biased region" description="Acidic residues" evidence="1">
    <location>
        <begin position="327"/>
        <end position="340"/>
    </location>
</feature>
<dbReference type="InParanoid" id="A0A0H2S3S6"/>
<dbReference type="AlphaFoldDB" id="A0A0H2S3S6"/>
<feature type="compositionally biased region" description="Low complexity" evidence="1">
    <location>
        <begin position="73"/>
        <end position="82"/>
    </location>
</feature>
<dbReference type="OrthoDB" id="497541at2759"/>
<evidence type="ECO:0008006" key="4">
    <source>
        <dbReference type="Google" id="ProtNLM"/>
    </source>
</evidence>
<organism evidence="2 3">
    <name type="scientific">Schizopora paradoxa</name>
    <dbReference type="NCBI Taxonomy" id="27342"/>
    <lineage>
        <taxon>Eukaryota</taxon>
        <taxon>Fungi</taxon>
        <taxon>Dikarya</taxon>
        <taxon>Basidiomycota</taxon>
        <taxon>Agaricomycotina</taxon>
        <taxon>Agaricomycetes</taxon>
        <taxon>Hymenochaetales</taxon>
        <taxon>Schizoporaceae</taxon>
        <taxon>Schizopora</taxon>
    </lineage>
</organism>
<protein>
    <recommendedName>
        <fullName evidence="4">HRQ family protein</fullName>
    </recommendedName>
</protein>
<evidence type="ECO:0000256" key="1">
    <source>
        <dbReference type="SAM" id="MobiDB-lite"/>
    </source>
</evidence>
<feature type="region of interest" description="Disordered" evidence="1">
    <location>
        <begin position="55"/>
        <end position="99"/>
    </location>
</feature>
<reference evidence="2 3" key="1">
    <citation type="submission" date="2015-04" db="EMBL/GenBank/DDBJ databases">
        <title>Complete genome sequence of Schizopora paradoxa KUC8140, a cosmopolitan wood degrader in East Asia.</title>
        <authorList>
            <consortium name="DOE Joint Genome Institute"/>
            <person name="Min B."/>
            <person name="Park H."/>
            <person name="Jang Y."/>
            <person name="Kim J.-J."/>
            <person name="Kim K.H."/>
            <person name="Pangilinan J."/>
            <person name="Lipzen A."/>
            <person name="Riley R."/>
            <person name="Grigoriev I.V."/>
            <person name="Spatafora J.W."/>
            <person name="Choi I.-G."/>
        </authorList>
    </citation>
    <scope>NUCLEOTIDE SEQUENCE [LARGE SCALE GENOMIC DNA]</scope>
    <source>
        <strain evidence="2 3">KUC8140</strain>
    </source>
</reference>
<dbReference type="Pfam" id="PF11927">
    <property type="entry name" value="HODM_asu-like"/>
    <property type="match status" value="1"/>
</dbReference>
<name>A0A0H2S3S6_9AGAM</name>
<dbReference type="Proteomes" id="UP000053477">
    <property type="component" value="Unassembled WGS sequence"/>
</dbReference>
<evidence type="ECO:0000313" key="3">
    <source>
        <dbReference type="Proteomes" id="UP000053477"/>
    </source>
</evidence>
<gene>
    <name evidence="2" type="ORF">SCHPADRAFT_901620</name>
</gene>
<evidence type="ECO:0000313" key="2">
    <source>
        <dbReference type="EMBL" id="KLO16388.1"/>
    </source>
</evidence>